<keyword evidence="2" id="KW-1185">Reference proteome</keyword>
<evidence type="ECO:0000313" key="2">
    <source>
        <dbReference type="Proteomes" id="UP001157502"/>
    </source>
</evidence>
<proteinExistence type="predicted"/>
<reference evidence="1" key="1">
    <citation type="submission" date="2021-05" db="EMBL/GenBank/DDBJ databases">
        <authorList>
            <person name="Pan Q."/>
            <person name="Jouanno E."/>
            <person name="Zahm M."/>
            <person name="Klopp C."/>
            <person name="Cabau C."/>
            <person name="Louis A."/>
            <person name="Berthelot C."/>
            <person name="Parey E."/>
            <person name="Roest Crollius H."/>
            <person name="Montfort J."/>
            <person name="Robinson-Rechavi M."/>
            <person name="Bouchez O."/>
            <person name="Lampietro C."/>
            <person name="Lopez Roques C."/>
            <person name="Donnadieu C."/>
            <person name="Postlethwait J."/>
            <person name="Bobe J."/>
            <person name="Dillon D."/>
            <person name="Chandos A."/>
            <person name="von Hippel F."/>
            <person name="Guiguen Y."/>
        </authorList>
    </citation>
    <scope>NUCLEOTIDE SEQUENCE</scope>
    <source>
        <strain evidence="1">YG-Jan2019</strain>
    </source>
</reference>
<accession>A0ACC2HEW3</accession>
<organism evidence="1 2">
    <name type="scientific">Dallia pectoralis</name>
    <name type="common">Alaska blackfish</name>
    <dbReference type="NCBI Taxonomy" id="75939"/>
    <lineage>
        <taxon>Eukaryota</taxon>
        <taxon>Metazoa</taxon>
        <taxon>Chordata</taxon>
        <taxon>Craniata</taxon>
        <taxon>Vertebrata</taxon>
        <taxon>Euteleostomi</taxon>
        <taxon>Actinopterygii</taxon>
        <taxon>Neopterygii</taxon>
        <taxon>Teleostei</taxon>
        <taxon>Protacanthopterygii</taxon>
        <taxon>Esociformes</taxon>
        <taxon>Umbridae</taxon>
        <taxon>Dallia</taxon>
    </lineage>
</organism>
<protein>
    <submittedName>
        <fullName evidence="1">Uncharacterized protein</fullName>
    </submittedName>
</protein>
<gene>
    <name evidence="1" type="ORF">DPEC_G00039590</name>
</gene>
<dbReference type="EMBL" id="CM055730">
    <property type="protein sequence ID" value="KAJ8014377.1"/>
    <property type="molecule type" value="Genomic_DNA"/>
</dbReference>
<evidence type="ECO:0000313" key="1">
    <source>
        <dbReference type="EMBL" id="KAJ8014377.1"/>
    </source>
</evidence>
<comment type="caution">
    <text evidence="1">The sequence shown here is derived from an EMBL/GenBank/DDBJ whole genome shotgun (WGS) entry which is preliminary data.</text>
</comment>
<dbReference type="Proteomes" id="UP001157502">
    <property type="component" value="Chromosome 3"/>
</dbReference>
<name>A0ACC2HEW3_DALPE</name>
<sequence length="750" mass="83172">MVLRFVNANGNTHYDQETIKELLRYEVGFLVCAAIGVVYIILMPLVGFFLACCRCCGNCGGHMYQRQTKAVDCHRKGFYWATLLTTLVILAGNICMFYSNQSLEETVNNSSVELNNTLDNLQAYLEAVPMQIDSVLMESNKMVDSVNKSLSEIGPRLGRVIQRDIEGPLNPALGSVKDIAKVVNSTNILLVRLNSTLTQLQSDGPALQSNIRSVRDRINTTLRNPLCVGCDPYLSEPQKLNFDITVTIPGLSNLQSVVDDVTMSDLQSKAKEGEDFFASIPQTVTNETKDVVQNVQQQIEDIKIKISAVKGQIPIGALNNVLNTLGDAKRYIGMYSPQVQTAELIRWAVCVILSCVVLLVVVCNLLGLFLGPMGLSPQDDPTERSGTANCGGTFLMASAGLSFLFSWLFMLVVVVLFLLGGNFYTLVCLPWRSGQLLQIVDTPGLIPGINLGEMLGLKRNLTITEIYSDCEQNRPLWTTLHLYEIVNLNNLLNVSQYTAEIYQHFDSNEIKLSTITLLTPEILKQLQSYSDMANGVDFSNATQQINNISNINVNETAKVLEHLADMQMNPDIKANLTQEAADLRKIQSDIETTIIPQLTQINSSMKSLNVIMLQINGTVEDVLSKVGFAQDFLNNNITQIIKADSKVFLECQVGFFTAYADWANLTITQKVGLCGPVAKSVDSAEVIVCKNMAESLNAFWFSLGWCLIFLIPSIVFSIKLAKFYRQMKHSDVYDNHITMHTIPRAQAKPY</sequence>